<dbReference type="AlphaFoldDB" id="G7IKC4"/>
<evidence type="ECO:0000313" key="2">
    <source>
        <dbReference type="EnsemblPlants" id="AES64330"/>
    </source>
</evidence>
<dbReference type="PANTHER" id="PTHR47723:SF19">
    <property type="entry name" value="POLYNUCLEOTIDYL TRANSFERASE, RIBONUCLEASE H-LIKE SUPERFAMILY PROTEIN"/>
    <property type="match status" value="1"/>
</dbReference>
<dbReference type="EMBL" id="CM001218">
    <property type="protein sequence ID" value="AES64330.1"/>
    <property type="molecule type" value="Genomic_DNA"/>
</dbReference>
<dbReference type="HOGENOM" id="CLU_1743235_0_0_1"/>
<proteinExistence type="predicted"/>
<protein>
    <submittedName>
        <fullName evidence="1 2">Uncharacterized protein</fullName>
    </submittedName>
</protein>
<dbReference type="PANTHER" id="PTHR47723">
    <property type="entry name" value="OS05G0353850 PROTEIN"/>
    <property type="match status" value="1"/>
</dbReference>
<organism evidence="1 3">
    <name type="scientific">Medicago truncatula</name>
    <name type="common">Barrel medic</name>
    <name type="synonym">Medicago tribuloides</name>
    <dbReference type="NCBI Taxonomy" id="3880"/>
    <lineage>
        <taxon>Eukaryota</taxon>
        <taxon>Viridiplantae</taxon>
        <taxon>Streptophyta</taxon>
        <taxon>Embryophyta</taxon>
        <taxon>Tracheophyta</taxon>
        <taxon>Spermatophyta</taxon>
        <taxon>Magnoliopsida</taxon>
        <taxon>eudicotyledons</taxon>
        <taxon>Gunneridae</taxon>
        <taxon>Pentapetalae</taxon>
        <taxon>rosids</taxon>
        <taxon>fabids</taxon>
        <taxon>Fabales</taxon>
        <taxon>Fabaceae</taxon>
        <taxon>Papilionoideae</taxon>
        <taxon>50 kb inversion clade</taxon>
        <taxon>NPAAA clade</taxon>
        <taxon>Hologalegina</taxon>
        <taxon>IRL clade</taxon>
        <taxon>Trifolieae</taxon>
        <taxon>Medicago</taxon>
    </lineage>
</organism>
<accession>G7IKC4</accession>
<reference evidence="1 3" key="2">
    <citation type="journal article" date="2014" name="BMC Genomics">
        <title>An improved genome release (version Mt4.0) for the model legume Medicago truncatula.</title>
        <authorList>
            <person name="Tang H."/>
            <person name="Krishnakumar V."/>
            <person name="Bidwell S."/>
            <person name="Rosen B."/>
            <person name="Chan A."/>
            <person name="Zhou S."/>
            <person name="Gentzbittel L."/>
            <person name="Childs K.L."/>
            <person name="Yandell M."/>
            <person name="Gundlach H."/>
            <person name="Mayer K.F."/>
            <person name="Schwartz D.C."/>
            <person name="Town C.D."/>
        </authorList>
    </citation>
    <scope>GENOME REANNOTATION</scope>
    <source>
        <strain evidence="2 3">cv. Jemalong A17</strain>
    </source>
</reference>
<keyword evidence="3" id="KW-1185">Reference proteome</keyword>
<reference evidence="2" key="3">
    <citation type="submission" date="2015-04" db="UniProtKB">
        <authorList>
            <consortium name="EnsemblPlants"/>
        </authorList>
    </citation>
    <scope>IDENTIFICATION</scope>
    <source>
        <strain evidence="2">cv. Jemalong A17</strain>
    </source>
</reference>
<dbReference type="PaxDb" id="3880-AES64330"/>
<sequence length="150" mass="16902">MKKESSILQVPHRIAYESLVSFVAAIRWIWRWRNNIVLGDKIWKLSTTDSCAPNNRSKVKWKAHPSGKFKLNVDGSCDQSGVIGSGGLIPDALKSQVCWIISVFKHVLCEGNVCADFLARLERNSTLGVTTWVTHPEELLLLLNFDAFDF</sequence>
<dbReference type="InterPro" id="IPR053151">
    <property type="entry name" value="RNase_H-like"/>
</dbReference>
<evidence type="ECO:0000313" key="1">
    <source>
        <dbReference type="EMBL" id="AES64330.1"/>
    </source>
</evidence>
<dbReference type="Proteomes" id="UP000002051">
    <property type="component" value="Chromosome 2"/>
</dbReference>
<reference evidence="1 3" key="1">
    <citation type="journal article" date="2011" name="Nature">
        <title>The Medicago genome provides insight into the evolution of rhizobial symbioses.</title>
        <authorList>
            <person name="Young N.D."/>
            <person name="Debelle F."/>
            <person name="Oldroyd G.E."/>
            <person name="Geurts R."/>
            <person name="Cannon S.B."/>
            <person name="Udvardi M.K."/>
            <person name="Benedito V.A."/>
            <person name="Mayer K.F."/>
            <person name="Gouzy J."/>
            <person name="Schoof H."/>
            <person name="Van de Peer Y."/>
            <person name="Proost S."/>
            <person name="Cook D.R."/>
            <person name="Meyers B.C."/>
            <person name="Spannagl M."/>
            <person name="Cheung F."/>
            <person name="De Mita S."/>
            <person name="Krishnakumar V."/>
            <person name="Gundlach H."/>
            <person name="Zhou S."/>
            <person name="Mudge J."/>
            <person name="Bharti A.K."/>
            <person name="Murray J.D."/>
            <person name="Naoumkina M.A."/>
            <person name="Rosen B."/>
            <person name="Silverstein K.A."/>
            <person name="Tang H."/>
            <person name="Rombauts S."/>
            <person name="Zhao P.X."/>
            <person name="Zhou P."/>
            <person name="Barbe V."/>
            <person name="Bardou P."/>
            <person name="Bechner M."/>
            <person name="Bellec A."/>
            <person name="Berger A."/>
            <person name="Berges H."/>
            <person name="Bidwell S."/>
            <person name="Bisseling T."/>
            <person name="Choisne N."/>
            <person name="Couloux A."/>
            <person name="Denny R."/>
            <person name="Deshpande S."/>
            <person name="Dai X."/>
            <person name="Doyle J.J."/>
            <person name="Dudez A.M."/>
            <person name="Farmer A.D."/>
            <person name="Fouteau S."/>
            <person name="Franken C."/>
            <person name="Gibelin C."/>
            <person name="Gish J."/>
            <person name="Goldstein S."/>
            <person name="Gonzalez A.J."/>
            <person name="Green P.J."/>
            <person name="Hallab A."/>
            <person name="Hartog M."/>
            <person name="Hua A."/>
            <person name="Humphray S.J."/>
            <person name="Jeong D.H."/>
            <person name="Jing Y."/>
            <person name="Jocker A."/>
            <person name="Kenton S.M."/>
            <person name="Kim D.J."/>
            <person name="Klee K."/>
            <person name="Lai H."/>
            <person name="Lang C."/>
            <person name="Lin S."/>
            <person name="Macmil S.L."/>
            <person name="Magdelenat G."/>
            <person name="Matthews L."/>
            <person name="McCorrison J."/>
            <person name="Monaghan E.L."/>
            <person name="Mun J.H."/>
            <person name="Najar F.Z."/>
            <person name="Nicholson C."/>
            <person name="Noirot C."/>
            <person name="O'Bleness M."/>
            <person name="Paule C.R."/>
            <person name="Poulain J."/>
            <person name="Prion F."/>
            <person name="Qin B."/>
            <person name="Qu C."/>
            <person name="Retzel E.F."/>
            <person name="Riddle C."/>
            <person name="Sallet E."/>
            <person name="Samain S."/>
            <person name="Samson N."/>
            <person name="Sanders I."/>
            <person name="Saurat O."/>
            <person name="Scarpelli C."/>
            <person name="Schiex T."/>
            <person name="Segurens B."/>
            <person name="Severin A.J."/>
            <person name="Sherrier D.J."/>
            <person name="Shi R."/>
            <person name="Sims S."/>
            <person name="Singer S.R."/>
            <person name="Sinharoy S."/>
            <person name="Sterck L."/>
            <person name="Viollet A."/>
            <person name="Wang B.B."/>
            <person name="Wang K."/>
            <person name="Wang M."/>
            <person name="Wang X."/>
            <person name="Warfsmann J."/>
            <person name="Weissenbach J."/>
            <person name="White D.D."/>
            <person name="White J.D."/>
            <person name="Wiley G.B."/>
            <person name="Wincker P."/>
            <person name="Xing Y."/>
            <person name="Yang L."/>
            <person name="Yao Z."/>
            <person name="Ying F."/>
            <person name="Zhai J."/>
            <person name="Zhou L."/>
            <person name="Zuber A."/>
            <person name="Denarie J."/>
            <person name="Dixon R.A."/>
            <person name="May G.D."/>
            <person name="Schwartz D.C."/>
            <person name="Rogers J."/>
            <person name="Quetier F."/>
            <person name="Town C.D."/>
            <person name="Roe B.A."/>
        </authorList>
    </citation>
    <scope>NUCLEOTIDE SEQUENCE [LARGE SCALE GENOMIC DNA]</scope>
    <source>
        <strain evidence="1">A17</strain>
        <strain evidence="2 3">cv. Jemalong A17</strain>
    </source>
</reference>
<name>G7IKC4_MEDTR</name>
<evidence type="ECO:0000313" key="3">
    <source>
        <dbReference type="Proteomes" id="UP000002051"/>
    </source>
</evidence>
<gene>
    <name evidence="1" type="ordered locus">MTR_2g021090</name>
</gene>
<dbReference type="EnsemblPlants" id="AES64330">
    <property type="protein sequence ID" value="AES64330"/>
    <property type="gene ID" value="MTR_2g021090"/>
</dbReference>